<sequence length="106" mass="11898">MSIFNYSLWKVVVAQDTRHPGNQCKSDNVLKLTITQHSDIVRQLITNGKNEPELRENVCFQPQFRKQDKAGGGRHCSSTGGPPPSPLWPHKDPSPPSMVCKESMQQ</sequence>
<evidence type="ECO:0000313" key="2">
    <source>
        <dbReference type="EMBL" id="MPC16929.1"/>
    </source>
</evidence>
<name>A0A5B7D6M6_PORTR</name>
<proteinExistence type="predicted"/>
<dbReference type="EMBL" id="VSRR010000549">
    <property type="protein sequence ID" value="MPC16929.1"/>
    <property type="molecule type" value="Genomic_DNA"/>
</dbReference>
<comment type="caution">
    <text evidence="2">The sequence shown here is derived from an EMBL/GenBank/DDBJ whole genome shotgun (WGS) entry which is preliminary data.</text>
</comment>
<organism evidence="2 3">
    <name type="scientific">Portunus trituberculatus</name>
    <name type="common">Swimming crab</name>
    <name type="synonym">Neptunus trituberculatus</name>
    <dbReference type="NCBI Taxonomy" id="210409"/>
    <lineage>
        <taxon>Eukaryota</taxon>
        <taxon>Metazoa</taxon>
        <taxon>Ecdysozoa</taxon>
        <taxon>Arthropoda</taxon>
        <taxon>Crustacea</taxon>
        <taxon>Multicrustacea</taxon>
        <taxon>Malacostraca</taxon>
        <taxon>Eumalacostraca</taxon>
        <taxon>Eucarida</taxon>
        <taxon>Decapoda</taxon>
        <taxon>Pleocyemata</taxon>
        <taxon>Brachyura</taxon>
        <taxon>Eubrachyura</taxon>
        <taxon>Portunoidea</taxon>
        <taxon>Portunidae</taxon>
        <taxon>Portuninae</taxon>
        <taxon>Portunus</taxon>
    </lineage>
</organism>
<keyword evidence="3" id="KW-1185">Reference proteome</keyword>
<feature type="region of interest" description="Disordered" evidence="1">
    <location>
        <begin position="63"/>
        <end position="106"/>
    </location>
</feature>
<reference evidence="2 3" key="1">
    <citation type="submission" date="2019-05" db="EMBL/GenBank/DDBJ databases">
        <title>Another draft genome of Portunus trituberculatus and its Hox gene families provides insights of decapod evolution.</title>
        <authorList>
            <person name="Jeong J.-H."/>
            <person name="Song I."/>
            <person name="Kim S."/>
            <person name="Choi T."/>
            <person name="Kim D."/>
            <person name="Ryu S."/>
            <person name="Kim W."/>
        </authorList>
    </citation>
    <scope>NUCLEOTIDE SEQUENCE [LARGE SCALE GENOMIC DNA]</scope>
    <source>
        <tissue evidence="2">Muscle</tissue>
    </source>
</reference>
<protein>
    <submittedName>
        <fullName evidence="2">Uncharacterized protein</fullName>
    </submittedName>
</protein>
<evidence type="ECO:0000256" key="1">
    <source>
        <dbReference type="SAM" id="MobiDB-lite"/>
    </source>
</evidence>
<evidence type="ECO:0000313" key="3">
    <source>
        <dbReference type="Proteomes" id="UP000324222"/>
    </source>
</evidence>
<dbReference type="Proteomes" id="UP000324222">
    <property type="component" value="Unassembled WGS sequence"/>
</dbReference>
<dbReference type="AlphaFoldDB" id="A0A5B7D6M6"/>
<gene>
    <name evidence="2" type="ORF">E2C01_009769</name>
</gene>
<accession>A0A5B7D6M6</accession>